<dbReference type="STRING" id="436010.A0A166AR34"/>
<dbReference type="PANTHER" id="PTHR11046">
    <property type="entry name" value="OLIGORIBONUCLEASE, MITOCHONDRIAL"/>
    <property type="match status" value="1"/>
</dbReference>
<dbReference type="AlphaFoldDB" id="A0A166AR34"/>
<proteinExistence type="predicted"/>
<organism evidence="2 3">
    <name type="scientific">Athelia psychrophila</name>
    <dbReference type="NCBI Taxonomy" id="1759441"/>
    <lineage>
        <taxon>Eukaryota</taxon>
        <taxon>Fungi</taxon>
        <taxon>Dikarya</taxon>
        <taxon>Basidiomycota</taxon>
        <taxon>Agaricomycotina</taxon>
        <taxon>Agaricomycetes</taxon>
        <taxon>Agaricomycetidae</taxon>
        <taxon>Atheliales</taxon>
        <taxon>Atheliaceae</taxon>
        <taxon>Athelia</taxon>
    </lineage>
</organism>
<evidence type="ECO:0000313" key="2">
    <source>
        <dbReference type="EMBL" id="KZP11874.1"/>
    </source>
</evidence>
<keyword evidence="1" id="KW-0378">Hydrolase</keyword>
<reference evidence="2 3" key="1">
    <citation type="journal article" date="2016" name="Mol. Biol. Evol.">
        <title>Comparative Genomics of Early-Diverging Mushroom-Forming Fungi Provides Insights into the Origins of Lignocellulose Decay Capabilities.</title>
        <authorList>
            <person name="Nagy L.G."/>
            <person name="Riley R."/>
            <person name="Tritt A."/>
            <person name="Adam C."/>
            <person name="Daum C."/>
            <person name="Floudas D."/>
            <person name="Sun H."/>
            <person name="Yadav J.S."/>
            <person name="Pangilinan J."/>
            <person name="Larsson K.H."/>
            <person name="Matsuura K."/>
            <person name="Barry K."/>
            <person name="Labutti K."/>
            <person name="Kuo R."/>
            <person name="Ohm R.A."/>
            <person name="Bhattacharya S.S."/>
            <person name="Shirouzu T."/>
            <person name="Yoshinaga Y."/>
            <person name="Martin F.M."/>
            <person name="Grigoriev I.V."/>
            <person name="Hibbett D.S."/>
        </authorList>
    </citation>
    <scope>NUCLEOTIDE SEQUENCE [LARGE SCALE GENOMIC DNA]</scope>
    <source>
        <strain evidence="2 3">CBS 109695</strain>
    </source>
</reference>
<dbReference type="Proteomes" id="UP000076532">
    <property type="component" value="Unassembled WGS sequence"/>
</dbReference>
<keyword evidence="1" id="KW-0540">Nuclease</keyword>
<dbReference type="PANTHER" id="PTHR11046:SF25">
    <property type="match status" value="1"/>
</dbReference>
<protein>
    <submittedName>
        <fullName evidence="2">Uncharacterized protein</fullName>
    </submittedName>
</protein>
<dbReference type="EMBL" id="KV417656">
    <property type="protein sequence ID" value="KZP11874.1"/>
    <property type="molecule type" value="Genomic_DNA"/>
</dbReference>
<sequence length="802" mass="89102">MKAIKRAEEKGQIDSGLHLARRIESKGVYTAEARALMRELAKAGCAPSKTGKVIQMVARLAGANYTSKLSRRTVRRAIIEGGVAAKMQLGYEIKMAKAVTMSSDATTHRHKNKEAGHIALAAPVYEAGSDQSIVTHQNRLVGVHDSISHSSEQQFKDWKGKLTDIADTFNDSPFAKRNGLKLDVAEFVEKLKGLNGDHAADVIKSAELWIAFKKAININKLGDKVLSMHSPDDLLIFLAEENAKKIESVGGQANWEALPAREQDAIDGAFEAQMLERLGTAAHADLPEDVRRAMDFFVRAGCCMHKDLNSVKGGAKVMMAWYAESGATPPILLANRDNDVTIKNMTSATALTAAEEHALEATTRGGIKATTLAGAMFNHKDDKKGQQDTYKQFFEFRLGYPVTFPDTSNTRYGSHCEAAAALLIHLPLYLEFLEHVRDRKEKQGFNHLENNLYKALLDPPTLSELAVLALYAQSVTHPYMKRVRGPGTENVNILDLGPLHVQVLEHVAKIAEDPRILLVAEHFSYTEGTLDGQEWHQRDVITSILALKDKLALPHLEILIGEFFRGALTTWKRFSSEYAPGGLIDTSTVEERDLAWMPSTNDANEGALGSFRVYMRHKPGTAMHLYTAQATFHRNKTQSFMDFHLTAEDIHYIMAKAREIDASGVEKAHREADTLYQANQVAEKRSKTAIRVQKKQTESDRLARVHLILDYEVLEGLKNKELKDQLELHRKVPGNSIGTRSSLSTKKLMLEALKTLISSYGSQQALNSPPIADFRDSRVPMENNADEIVEGRWGSEYDSEAE</sequence>
<evidence type="ECO:0000313" key="3">
    <source>
        <dbReference type="Proteomes" id="UP000076532"/>
    </source>
</evidence>
<keyword evidence="3" id="KW-1185">Reference proteome</keyword>
<dbReference type="InterPro" id="IPR022894">
    <property type="entry name" value="Oligoribonuclease"/>
</dbReference>
<gene>
    <name evidence="2" type="ORF">FIBSPDRAFT_837205</name>
</gene>
<dbReference type="OrthoDB" id="3052721at2759"/>
<name>A0A166AR34_9AGAM</name>
<dbReference type="GO" id="GO:0000175">
    <property type="term" value="F:3'-5'-RNA exonuclease activity"/>
    <property type="evidence" value="ECO:0007669"/>
    <property type="project" value="InterPro"/>
</dbReference>
<evidence type="ECO:0000256" key="1">
    <source>
        <dbReference type="ARBA" id="ARBA00022722"/>
    </source>
</evidence>
<accession>A0A166AR34</accession>